<comment type="caution">
    <text evidence="4">The sequence shown here is derived from an EMBL/GenBank/DDBJ whole genome shotgun (WGS) entry which is preliminary data.</text>
</comment>
<evidence type="ECO:0000259" key="2">
    <source>
        <dbReference type="Pfam" id="PF00534"/>
    </source>
</evidence>
<dbReference type="Pfam" id="PF13439">
    <property type="entry name" value="Glyco_transf_4"/>
    <property type="match status" value="1"/>
</dbReference>
<feature type="domain" description="Glycosyl transferase family 1" evidence="2">
    <location>
        <begin position="249"/>
        <end position="407"/>
    </location>
</feature>
<comment type="similarity">
    <text evidence="1">Belongs to the glycosyltransferase group 1 family. Glycosyltransferase 4 subfamily.</text>
</comment>
<dbReference type="InterPro" id="IPR001296">
    <property type="entry name" value="Glyco_trans_1"/>
</dbReference>
<dbReference type="Gene3D" id="3.40.50.2000">
    <property type="entry name" value="Glycogen Phosphorylase B"/>
    <property type="match status" value="2"/>
</dbReference>
<dbReference type="AlphaFoldDB" id="A0A6A8LKL2"/>
<dbReference type="Pfam" id="PF00534">
    <property type="entry name" value="Glycos_transf_1"/>
    <property type="match status" value="1"/>
</dbReference>
<accession>A0A6A8LKL2</accession>
<dbReference type="InterPro" id="IPR028098">
    <property type="entry name" value="Glyco_trans_4-like_N"/>
</dbReference>
<organism evidence="4">
    <name type="scientific">Bacillus velezensis</name>
    <dbReference type="NCBI Taxonomy" id="492670"/>
    <lineage>
        <taxon>Bacteria</taxon>
        <taxon>Bacillati</taxon>
        <taxon>Bacillota</taxon>
        <taxon>Bacilli</taxon>
        <taxon>Bacillales</taxon>
        <taxon>Bacillaceae</taxon>
        <taxon>Bacillus</taxon>
        <taxon>Bacillus amyloliquefaciens group</taxon>
    </lineage>
</organism>
<dbReference type="GO" id="GO:0016757">
    <property type="term" value="F:glycosyltransferase activity"/>
    <property type="evidence" value="ECO:0007669"/>
    <property type="project" value="InterPro"/>
</dbReference>
<dbReference type="CDD" id="cd03801">
    <property type="entry name" value="GT4_PimA-like"/>
    <property type="match status" value="1"/>
</dbReference>
<gene>
    <name evidence="4" type="ORF">GKC39_17255</name>
</gene>
<name>A0A6A8LKL2_BACVE</name>
<dbReference type="SUPFAM" id="SSF53756">
    <property type="entry name" value="UDP-Glycosyltransferase/glycogen phosphorylase"/>
    <property type="match status" value="1"/>
</dbReference>
<dbReference type="PANTHER" id="PTHR12526">
    <property type="entry name" value="GLYCOSYLTRANSFERASE"/>
    <property type="match status" value="1"/>
</dbReference>
<dbReference type="EMBL" id="WKKV01000011">
    <property type="protein sequence ID" value="MSE03793.1"/>
    <property type="molecule type" value="Genomic_DNA"/>
</dbReference>
<reference evidence="4" key="1">
    <citation type="submission" date="2019-11" db="EMBL/GenBank/DDBJ databases">
        <title>Draft Genome Sequence of Plant Growth-Promoting Rhizosphere-Associated Bacteria.</title>
        <authorList>
            <person name="Vasilyev I.Y."/>
            <person name="Radchenko V."/>
            <person name="Ilnitskaya E.V."/>
        </authorList>
    </citation>
    <scope>NUCLEOTIDE SEQUENCE</scope>
    <source>
        <strain evidence="4">VRA_517_n</strain>
    </source>
</reference>
<dbReference type="PANTHER" id="PTHR12526:SF630">
    <property type="entry name" value="GLYCOSYLTRANSFERASE"/>
    <property type="match status" value="1"/>
</dbReference>
<protein>
    <submittedName>
        <fullName evidence="4">Glycosyltransferase</fullName>
    </submittedName>
</protein>
<sequence>MKEEIGKPNGLVPLALLRVMDQFYGIEHQSEPEMLYSFCAEGKSSPKRKKPLRILYATFLRYPNVGGLASYITSIKTGFERIGHQADVISPLQMPPTFFQEDIPRAADEIRAFLVGRYGAANEKFVKNLSYLHVFQRFLKEKDLEQYDLFHAQDLFAAFLLGYLNQTYRHPLFFTPHGHFTKSRMKFHKIQKGSIEEAYFSEIERQGIRASDKIITISDSFHEPLLEYGAKEAQLTTVHTGIDIRVAPEPKRAEKVVIACVSRLTERKGHDVLLDALARIRHHLSGVDIWIIGDGNMRGFLEEKRRKLGLSNVFFLGKRHDVPALLAESSIFVLPTLNDNFPIAIIEAMFSGQAIVATDCGGIPEMIRHEDTGLICQPGNSRELADALVKLITDQSLRERLGKEARSYAGRHLRQELMVSKIERIYQSFF</sequence>
<evidence type="ECO:0000256" key="1">
    <source>
        <dbReference type="ARBA" id="ARBA00009481"/>
    </source>
</evidence>
<feature type="domain" description="Glycosyltransferase subfamily 4-like N-terminal" evidence="3">
    <location>
        <begin position="65"/>
        <end position="244"/>
    </location>
</feature>
<proteinExistence type="inferred from homology"/>
<keyword evidence="4" id="KW-0808">Transferase</keyword>
<dbReference type="RefSeq" id="WP_154303245.1">
    <property type="nucleotide sequence ID" value="NZ_CP064845.1"/>
</dbReference>
<evidence type="ECO:0000313" key="4">
    <source>
        <dbReference type="EMBL" id="MSE03793.1"/>
    </source>
</evidence>
<evidence type="ECO:0000259" key="3">
    <source>
        <dbReference type="Pfam" id="PF13439"/>
    </source>
</evidence>